<name>A0A967ATU2_9FLAO</name>
<comment type="caution">
    <text evidence="2">The sequence shown here is derived from an EMBL/GenBank/DDBJ whole genome shotgun (WGS) entry which is preliminary data.</text>
</comment>
<dbReference type="EMBL" id="VIKU02000001">
    <property type="protein sequence ID" value="NHF59080.1"/>
    <property type="molecule type" value="Genomic_DNA"/>
</dbReference>
<dbReference type="PANTHER" id="PTHR30619">
    <property type="entry name" value="DNA INTERNALIZATION/COMPETENCE PROTEIN COMEC/REC2"/>
    <property type="match status" value="1"/>
</dbReference>
<dbReference type="Gene3D" id="3.60.15.10">
    <property type="entry name" value="Ribonuclease Z/Hydroxyacylglutathione hydrolase-like"/>
    <property type="match status" value="1"/>
</dbReference>
<reference evidence="2" key="1">
    <citation type="submission" date="2019-07" db="EMBL/GenBank/DDBJ databases">
        <authorList>
            <person name="De-Chao Zhang Q."/>
        </authorList>
    </citation>
    <scope>NUCLEOTIDE SEQUENCE</scope>
    <source>
        <strain evidence="2">TP-CH-4</strain>
    </source>
</reference>
<dbReference type="Pfam" id="PF00753">
    <property type="entry name" value="Lactamase_B"/>
    <property type="match status" value="1"/>
</dbReference>
<protein>
    <submittedName>
        <fullName evidence="2">MBL fold metallo-hydrolase</fullName>
    </submittedName>
</protein>
<dbReference type="Proteomes" id="UP000707206">
    <property type="component" value="Unassembled WGS sequence"/>
</dbReference>
<dbReference type="RefSeq" id="WP_152573531.1">
    <property type="nucleotide sequence ID" value="NZ_VIKU02000001.1"/>
</dbReference>
<dbReference type="InterPro" id="IPR036866">
    <property type="entry name" value="RibonucZ/Hydroxyglut_hydro"/>
</dbReference>
<reference evidence="2" key="2">
    <citation type="submission" date="2020-03" db="EMBL/GenBank/DDBJ databases">
        <title>Flavobacteriaceae bacterium strain TP-CH-4, a member of the family Flavobacteriaceae isolated from a deep-sea seamount.</title>
        <authorList>
            <person name="Zhang D.-C."/>
        </authorList>
    </citation>
    <scope>NUCLEOTIDE SEQUENCE</scope>
    <source>
        <strain evidence="2">TP-CH-4</strain>
    </source>
</reference>
<evidence type="ECO:0000313" key="3">
    <source>
        <dbReference type="Proteomes" id="UP000707206"/>
    </source>
</evidence>
<feature type="domain" description="Metallo-beta-lactamase" evidence="1">
    <location>
        <begin position="69"/>
        <end position="130"/>
    </location>
</feature>
<evidence type="ECO:0000313" key="2">
    <source>
        <dbReference type="EMBL" id="NHF59080.1"/>
    </source>
</evidence>
<keyword evidence="3" id="KW-1185">Reference proteome</keyword>
<dbReference type="InterPro" id="IPR052159">
    <property type="entry name" value="Competence_DNA_uptake"/>
</dbReference>
<sequence length="319" mass="36380">MKRLFSLLEKKTPGIFGVKWHWIFMIFLFSCSNSDDYTRELAIQSFPDRTEDFSLWQLEPFFQEVQMGYIIRTDDGKVVVVDGGGAFAAPYLESYLKQLGGTVHTWIITHGHTDHVNALLEILAANTIHIERLLHAPPDSFWVIEHEQIAANTFSRYLNTVQTSSIPLLVPQKEAVYELGKGVQIEIISTTMPDITWNAINNSSLVFKISSKSKSILFLGDMGPLGGKKIMEITAPEKLRADYVQMAHHGQEGVDKEFYRLVGAKYALWPTPEWLWNNRADQKGYDTGNHKTLSVRRWMEELRINKNYVSGLEGTVQID</sequence>
<dbReference type="AlphaFoldDB" id="A0A967ATU2"/>
<dbReference type="SUPFAM" id="SSF56281">
    <property type="entry name" value="Metallo-hydrolase/oxidoreductase"/>
    <property type="match status" value="1"/>
</dbReference>
<gene>
    <name evidence="2" type="ORF">FK220_007000</name>
</gene>
<dbReference type="InterPro" id="IPR001279">
    <property type="entry name" value="Metallo-B-lactamas"/>
</dbReference>
<proteinExistence type="predicted"/>
<evidence type="ECO:0000259" key="1">
    <source>
        <dbReference type="Pfam" id="PF00753"/>
    </source>
</evidence>
<accession>A0A967ATU2</accession>
<dbReference type="PROSITE" id="PS51257">
    <property type="entry name" value="PROKAR_LIPOPROTEIN"/>
    <property type="match status" value="1"/>
</dbReference>
<dbReference type="PANTHER" id="PTHR30619:SF1">
    <property type="entry name" value="RECOMBINATION PROTEIN 2"/>
    <property type="match status" value="1"/>
</dbReference>
<organism evidence="2 3">
    <name type="scientific">Pelagihabitans pacificus</name>
    <dbReference type="NCBI Taxonomy" id="2696054"/>
    <lineage>
        <taxon>Bacteria</taxon>
        <taxon>Pseudomonadati</taxon>
        <taxon>Bacteroidota</taxon>
        <taxon>Flavobacteriia</taxon>
        <taxon>Flavobacteriales</taxon>
        <taxon>Flavobacteriaceae</taxon>
        <taxon>Pelagihabitans</taxon>
    </lineage>
</organism>